<gene>
    <name evidence="14" type="primary">cobA</name>
    <name evidence="14" type="ORF">C9J47_22850</name>
</gene>
<keyword evidence="8" id="KW-0456">Lyase</keyword>
<feature type="domain" description="Tetrapyrrole methylase" evidence="13">
    <location>
        <begin position="14"/>
        <end position="223"/>
    </location>
</feature>
<dbReference type="Gene3D" id="3.40.1010.10">
    <property type="entry name" value="Cobalt-precorrin-4 Transmethylase, Domain 1"/>
    <property type="match status" value="1"/>
</dbReference>
<dbReference type="PROSITE" id="PS00839">
    <property type="entry name" value="SUMT_1"/>
    <property type="match status" value="1"/>
</dbReference>
<evidence type="ECO:0000256" key="10">
    <source>
        <dbReference type="ARBA" id="ARBA00023268"/>
    </source>
</evidence>
<dbReference type="EMBL" id="PYOC01000013">
    <property type="protein sequence ID" value="PSV43345.1"/>
    <property type="molecule type" value="Genomic_DNA"/>
</dbReference>
<dbReference type="GO" id="GO:0032259">
    <property type="term" value="P:methylation"/>
    <property type="evidence" value="ECO:0007669"/>
    <property type="project" value="UniProtKB-KW"/>
</dbReference>
<keyword evidence="9" id="KW-0627">Porphyrin biosynthesis</keyword>
<evidence type="ECO:0000256" key="9">
    <source>
        <dbReference type="ARBA" id="ARBA00023244"/>
    </source>
</evidence>
<dbReference type="GO" id="GO:0019354">
    <property type="term" value="P:siroheme biosynthetic process"/>
    <property type="evidence" value="ECO:0007669"/>
    <property type="project" value="UniProtKB-UniPathway"/>
</dbReference>
<name>A0A2T3L300_9GAMM</name>
<dbReference type="FunFam" id="3.40.1010.10:FF:000001">
    <property type="entry name" value="Siroheme synthase"/>
    <property type="match status" value="1"/>
</dbReference>
<dbReference type="NCBIfam" id="NF004790">
    <property type="entry name" value="PRK06136.1"/>
    <property type="match status" value="1"/>
</dbReference>
<evidence type="ECO:0000256" key="2">
    <source>
        <dbReference type="ARBA" id="ARBA00012162"/>
    </source>
</evidence>
<dbReference type="Gene3D" id="3.30.950.10">
    <property type="entry name" value="Methyltransferase, Cobalt-precorrin-4 Transmethylase, Domain 2"/>
    <property type="match status" value="1"/>
</dbReference>
<evidence type="ECO:0000313" key="14">
    <source>
        <dbReference type="EMBL" id="PSV43345.1"/>
    </source>
</evidence>
<comment type="pathway">
    <text evidence="11">Porphyrin-containing compound metabolism; siroheme biosynthesis; precorrin-2 from uroporphyrinogen III: step 1/1.</text>
</comment>
<evidence type="ECO:0000256" key="6">
    <source>
        <dbReference type="ARBA" id="ARBA00022691"/>
    </source>
</evidence>
<organism evidence="14 15">
    <name type="scientific">Photobacterium indicum</name>
    <dbReference type="NCBI Taxonomy" id="81447"/>
    <lineage>
        <taxon>Bacteria</taxon>
        <taxon>Pseudomonadati</taxon>
        <taxon>Pseudomonadota</taxon>
        <taxon>Gammaproteobacteria</taxon>
        <taxon>Vibrionales</taxon>
        <taxon>Vibrionaceae</taxon>
        <taxon>Photobacterium</taxon>
    </lineage>
</organism>
<reference evidence="14 15" key="1">
    <citation type="submission" date="2018-03" db="EMBL/GenBank/DDBJ databases">
        <title>Whole genome sequencing of Histamine producing bacteria.</title>
        <authorList>
            <person name="Butler K."/>
        </authorList>
    </citation>
    <scope>NUCLEOTIDE SEQUENCE [LARGE SCALE GENOMIC DNA]</scope>
    <source>
        <strain evidence="14 15">ATCC 19614</strain>
    </source>
</reference>
<evidence type="ECO:0000256" key="11">
    <source>
        <dbReference type="ARBA" id="ARBA00025705"/>
    </source>
</evidence>
<protein>
    <recommendedName>
        <fullName evidence="2">uroporphyrinogen-III C-methyltransferase</fullName>
        <ecNumber evidence="2">2.1.1.107</ecNumber>
    </recommendedName>
</protein>
<dbReference type="NCBIfam" id="TIGR01469">
    <property type="entry name" value="cobA_cysG_Cterm"/>
    <property type="match status" value="1"/>
</dbReference>
<dbReference type="PANTHER" id="PTHR45790">
    <property type="entry name" value="SIROHEME SYNTHASE-RELATED"/>
    <property type="match status" value="1"/>
</dbReference>
<keyword evidence="5 14" id="KW-0808">Transferase</keyword>
<evidence type="ECO:0000256" key="8">
    <source>
        <dbReference type="ARBA" id="ARBA00023239"/>
    </source>
</evidence>
<evidence type="ECO:0000256" key="7">
    <source>
        <dbReference type="ARBA" id="ARBA00023002"/>
    </source>
</evidence>
<dbReference type="CDD" id="cd11642">
    <property type="entry name" value="SUMT"/>
    <property type="match status" value="1"/>
</dbReference>
<evidence type="ECO:0000256" key="5">
    <source>
        <dbReference type="ARBA" id="ARBA00022679"/>
    </source>
</evidence>
<evidence type="ECO:0000256" key="1">
    <source>
        <dbReference type="ARBA" id="ARBA00005879"/>
    </source>
</evidence>
<accession>A0A2T3L300</accession>
<dbReference type="InterPro" id="IPR050161">
    <property type="entry name" value="Siro_Cobalamin_biosynth"/>
</dbReference>
<keyword evidence="3" id="KW-0169">Cobalamin biosynthesis</keyword>
<comment type="caution">
    <text evidence="14">The sequence shown here is derived from an EMBL/GenBank/DDBJ whole genome shotgun (WGS) entry which is preliminary data.</text>
</comment>
<dbReference type="AlphaFoldDB" id="A0A2T3L300"/>
<dbReference type="Proteomes" id="UP000241803">
    <property type="component" value="Unassembled WGS sequence"/>
</dbReference>
<dbReference type="InterPro" id="IPR000878">
    <property type="entry name" value="4pyrrol_Mease"/>
</dbReference>
<keyword evidence="6" id="KW-0949">S-adenosyl-L-methionine</keyword>
<comment type="pathway">
    <text evidence="12">Cofactor biosynthesis; adenosylcobalamin biosynthesis; precorrin-2 from uroporphyrinogen III: step 1/1.</text>
</comment>
<dbReference type="InterPro" id="IPR014776">
    <property type="entry name" value="4pyrrole_Mease_sub2"/>
</dbReference>
<dbReference type="RefSeq" id="WP_006233168.1">
    <property type="nucleotide sequence ID" value="NZ_JAKJTK010000037.1"/>
</dbReference>
<keyword evidence="15" id="KW-1185">Reference proteome</keyword>
<dbReference type="InterPro" id="IPR035996">
    <property type="entry name" value="4pyrrol_Methylase_sf"/>
</dbReference>
<dbReference type="GO" id="GO:0009236">
    <property type="term" value="P:cobalamin biosynthetic process"/>
    <property type="evidence" value="ECO:0007669"/>
    <property type="project" value="UniProtKB-KW"/>
</dbReference>
<evidence type="ECO:0000313" key="15">
    <source>
        <dbReference type="Proteomes" id="UP000241803"/>
    </source>
</evidence>
<sequence>MYVIETPSSVVGNVTLVGAGPGDPELLTVKAVNALKQADVILHDQLVTKQILQLAQPGTHIIEVGKSYDNPSATQHGINHMLVSMAQRGLNICRLKGGDPMVFGRGGEEALYLRQHHVPVSIIPGITAALGCCAYSGIPLTHRGISRGFTVVTARGENDDYRIDWAVLVNLQHTLVFYMGLHRASWIASNLMLYGMNNRTPVAIISNGTHPNHQQYVTTLSQLDEYLTLHTPPMPSLIVVGETVSISENLNMVNELDQSSAATSLYNEQLEGMC</sequence>
<dbReference type="GO" id="GO:0004851">
    <property type="term" value="F:uroporphyrin-III C-methyltransferase activity"/>
    <property type="evidence" value="ECO:0007669"/>
    <property type="project" value="UniProtKB-EC"/>
</dbReference>
<dbReference type="SUPFAM" id="SSF53790">
    <property type="entry name" value="Tetrapyrrole methylase"/>
    <property type="match status" value="1"/>
</dbReference>
<dbReference type="GO" id="GO:0016829">
    <property type="term" value="F:lyase activity"/>
    <property type="evidence" value="ECO:0007669"/>
    <property type="project" value="UniProtKB-KW"/>
</dbReference>
<dbReference type="InterPro" id="IPR014777">
    <property type="entry name" value="4pyrrole_Mease_sub1"/>
</dbReference>
<evidence type="ECO:0000256" key="12">
    <source>
        <dbReference type="ARBA" id="ARBA00060548"/>
    </source>
</evidence>
<dbReference type="Pfam" id="PF00590">
    <property type="entry name" value="TP_methylase"/>
    <property type="match status" value="1"/>
</dbReference>
<dbReference type="UniPathway" id="UPA00262">
    <property type="reaction ID" value="UER00211"/>
</dbReference>
<evidence type="ECO:0000259" key="13">
    <source>
        <dbReference type="Pfam" id="PF00590"/>
    </source>
</evidence>
<keyword evidence="4 14" id="KW-0489">Methyltransferase</keyword>
<dbReference type="EC" id="2.1.1.107" evidence="2"/>
<proteinExistence type="inferred from homology"/>
<evidence type="ECO:0000256" key="4">
    <source>
        <dbReference type="ARBA" id="ARBA00022603"/>
    </source>
</evidence>
<dbReference type="FunFam" id="3.30.950.10:FF:000001">
    <property type="entry name" value="Siroheme synthase"/>
    <property type="match status" value="1"/>
</dbReference>
<dbReference type="GO" id="GO:0016491">
    <property type="term" value="F:oxidoreductase activity"/>
    <property type="evidence" value="ECO:0007669"/>
    <property type="project" value="UniProtKB-KW"/>
</dbReference>
<evidence type="ECO:0000256" key="3">
    <source>
        <dbReference type="ARBA" id="ARBA00022573"/>
    </source>
</evidence>
<dbReference type="InterPro" id="IPR003043">
    <property type="entry name" value="Uropor_MeTrfase_CS"/>
</dbReference>
<keyword evidence="10" id="KW-0511">Multifunctional enzyme</keyword>
<keyword evidence="7" id="KW-0560">Oxidoreductase</keyword>
<dbReference type="PANTHER" id="PTHR45790:SF3">
    <property type="entry name" value="S-ADENOSYL-L-METHIONINE-DEPENDENT UROPORPHYRINOGEN III METHYLTRANSFERASE, CHLOROPLASTIC"/>
    <property type="match status" value="1"/>
</dbReference>
<dbReference type="InterPro" id="IPR006366">
    <property type="entry name" value="CobA/CysG_C"/>
</dbReference>
<comment type="similarity">
    <text evidence="1">Belongs to the precorrin methyltransferase family.</text>
</comment>